<feature type="region of interest" description="Disordered" evidence="1">
    <location>
        <begin position="1"/>
        <end position="21"/>
    </location>
</feature>
<sequence>MGVSGGSVTGPVSGTGWRPTTEAEEAMAAAVAAGDQLAYLQAVSQAALILPITAGAADGREKVTWMTAEAGGEKYVVAFTSGPALPPEFRHLRRSPLFEVVRFIADLGWGLAVDPGLPVRSMLTPQAVRDLLAWEPEWAPLDFALGAAVRAEDREAYLSRLIDAELLLPLPTQEELAPEPASEPADYWTAVRTDSAVVSRDVTDPEFPWWRAERVDGVPVILAFTSLPYLQSELGDREWVTVGFVEIVASWPEDGGALRLNPGGANGMELPAEAMRAMYDAFLTAVEDKNRRRDED</sequence>
<organism evidence="3 4">
    <name type="scientific">Dactylosporangium roseum</name>
    <dbReference type="NCBI Taxonomy" id="47989"/>
    <lineage>
        <taxon>Bacteria</taxon>
        <taxon>Bacillati</taxon>
        <taxon>Actinomycetota</taxon>
        <taxon>Actinomycetes</taxon>
        <taxon>Micromonosporales</taxon>
        <taxon>Micromonosporaceae</taxon>
        <taxon>Dactylosporangium</taxon>
    </lineage>
</organism>
<dbReference type="EMBL" id="CP073721">
    <property type="protein sequence ID" value="UWZ38896.1"/>
    <property type="molecule type" value="Genomic_DNA"/>
</dbReference>
<name>A0ABY5ZBC8_9ACTN</name>
<gene>
    <name evidence="3" type="ORF">Drose_12120</name>
</gene>
<evidence type="ECO:0000256" key="1">
    <source>
        <dbReference type="SAM" id="MobiDB-lite"/>
    </source>
</evidence>
<evidence type="ECO:0000313" key="3">
    <source>
        <dbReference type="EMBL" id="UWZ38896.1"/>
    </source>
</evidence>
<feature type="domain" description="SseB protein N-terminal" evidence="2">
    <location>
        <begin position="24"/>
        <end position="129"/>
    </location>
</feature>
<reference evidence="3" key="1">
    <citation type="submission" date="2021-04" db="EMBL/GenBank/DDBJ databases">
        <title>Biosynthetic gene clusters of Dactylosporangioum roseum.</title>
        <authorList>
            <person name="Hartkoorn R.C."/>
            <person name="Beaudoing E."/>
            <person name="Hot D."/>
            <person name="Moureu S."/>
        </authorList>
    </citation>
    <scope>NUCLEOTIDE SEQUENCE</scope>
    <source>
        <strain evidence="3">NRRL B-16295</strain>
    </source>
</reference>
<dbReference type="Proteomes" id="UP001058271">
    <property type="component" value="Chromosome"/>
</dbReference>
<feature type="domain" description="SseB protein N-terminal" evidence="2">
    <location>
        <begin position="144"/>
        <end position="276"/>
    </location>
</feature>
<dbReference type="Pfam" id="PF07179">
    <property type="entry name" value="SseB"/>
    <property type="match status" value="2"/>
</dbReference>
<keyword evidence="4" id="KW-1185">Reference proteome</keyword>
<evidence type="ECO:0000313" key="4">
    <source>
        <dbReference type="Proteomes" id="UP001058271"/>
    </source>
</evidence>
<accession>A0ABY5ZBC8</accession>
<protein>
    <submittedName>
        <fullName evidence="3">SseB family protein</fullName>
    </submittedName>
</protein>
<dbReference type="InterPro" id="IPR009839">
    <property type="entry name" value="SseB_N"/>
</dbReference>
<proteinExistence type="predicted"/>
<dbReference type="RefSeq" id="WP_260728287.1">
    <property type="nucleotide sequence ID" value="NZ_BAAABS010000041.1"/>
</dbReference>
<evidence type="ECO:0000259" key="2">
    <source>
        <dbReference type="Pfam" id="PF07179"/>
    </source>
</evidence>